<reference evidence="3" key="1">
    <citation type="journal article" date="2023" name="Mol. Biol. Evol.">
        <title>Third-Generation Sequencing Reveals the Adaptive Role of the Epigenome in Three Deep-Sea Polychaetes.</title>
        <authorList>
            <person name="Perez M."/>
            <person name="Aroh O."/>
            <person name="Sun Y."/>
            <person name="Lan Y."/>
            <person name="Juniper S.K."/>
            <person name="Young C.R."/>
            <person name="Angers B."/>
            <person name="Qian P.Y."/>
        </authorList>
    </citation>
    <scope>NUCLEOTIDE SEQUENCE</scope>
    <source>
        <strain evidence="3">R07B-5</strain>
    </source>
</reference>
<dbReference type="AlphaFoldDB" id="A0AAD9KJ86"/>
<dbReference type="SUPFAM" id="SSF47473">
    <property type="entry name" value="EF-hand"/>
    <property type="match status" value="1"/>
</dbReference>
<proteinExistence type="predicted"/>
<evidence type="ECO:0000259" key="2">
    <source>
        <dbReference type="PROSITE" id="PS50222"/>
    </source>
</evidence>
<dbReference type="GO" id="GO:0005509">
    <property type="term" value="F:calcium ion binding"/>
    <property type="evidence" value="ECO:0007669"/>
    <property type="project" value="InterPro"/>
</dbReference>
<dbReference type="Gene3D" id="1.10.238.10">
    <property type="entry name" value="EF-hand"/>
    <property type="match status" value="1"/>
</dbReference>
<keyword evidence="4" id="KW-1185">Reference proteome</keyword>
<keyword evidence="1" id="KW-0106">Calcium</keyword>
<dbReference type="SMART" id="SM00054">
    <property type="entry name" value="EFh"/>
    <property type="match status" value="1"/>
</dbReference>
<evidence type="ECO:0000313" key="4">
    <source>
        <dbReference type="Proteomes" id="UP001209878"/>
    </source>
</evidence>
<feature type="domain" description="EF-hand" evidence="2">
    <location>
        <begin position="34"/>
        <end position="69"/>
    </location>
</feature>
<evidence type="ECO:0000256" key="1">
    <source>
        <dbReference type="ARBA" id="ARBA00022837"/>
    </source>
</evidence>
<sequence>AYKIPGNPSGVISFRTICIQLFIYRREKFQVAVMSDEQVLEAFNACDADKSGKISCAELAKVLKALGYEDKADEVAAQCFAKYGSSGAWLAGGVAVSRGIVAARVSVVRTDNKTRDYNETTTRRRVISIATDDMRDSTALHKHQYCS</sequence>
<name>A0AAD9KJ86_RIDPI</name>
<feature type="non-terminal residue" evidence="3">
    <location>
        <position position="1"/>
    </location>
</feature>
<dbReference type="Pfam" id="PF13405">
    <property type="entry name" value="EF-hand_6"/>
    <property type="match status" value="1"/>
</dbReference>
<dbReference type="Proteomes" id="UP001209878">
    <property type="component" value="Unassembled WGS sequence"/>
</dbReference>
<evidence type="ECO:0000313" key="3">
    <source>
        <dbReference type="EMBL" id="KAK2172175.1"/>
    </source>
</evidence>
<dbReference type="InterPro" id="IPR018247">
    <property type="entry name" value="EF_Hand_1_Ca_BS"/>
</dbReference>
<dbReference type="EMBL" id="JAODUO010000986">
    <property type="protein sequence ID" value="KAK2172175.1"/>
    <property type="molecule type" value="Genomic_DNA"/>
</dbReference>
<dbReference type="PROSITE" id="PS50222">
    <property type="entry name" value="EF_HAND_2"/>
    <property type="match status" value="1"/>
</dbReference>
<protein>
    <recommendedName>
        <fullName evidence="2">EF-hand domain-containing protein</fullName>
    </recommendedName>
</protein>
<dbReference type="InterPro" id="IPR002048">
    <property type="entry name" value="EF_hand_dom"/>
</dbReference>
<comment type="caution">
    <text evidence="3">The sequence shown here is derived from an EMBL/GenBank/DDBJ whole genome shotgun (WGS) entry which is preliminary data.</text>
</comment>
<accession>A0AAD9KJ86</accession>
<gene>
    <name evidence="3" type="ORF">NP493_981g02007</name>
</gene>
<organism evidence="3 4">
    <name type="scientific">Ridgeia piscesae</name>
    <name type="common">Tubeworm</name>
    <dbReference type="NCBI Taxonomy" id="27915"/>
    <lineage>
        <taxon>Eukaryota</taxon>
        <taxon>Metazoa</taxon>
        <taxon>Spiralia</taxon>
        <taxon>Lophotrochozoa</taxon>
        <taxon>Annelida</taxon>
        <taxon>Polychaeta</taxon>
        <taxon>Sedentaria</taxon>
        <taxon>Canalipalpata</taxon>
        <taxon>Sabellida</taxon>
        <taxon>Siboglinidae</taxon>
        <taxon>Ridgeia</taxon>
    </lineage>
</organism>
<dbReference type="PROSITE" id="PS00018">
    <property type="entry name" value="EF_HAND_1"/>
    <property type="match status" value="1"/>
</dbReference>
<dbReference type="InterPro" id="IPR011992">
    <property type="entry name" value="EF-hand-dom_pair"/>
</dbReference>